<dbReference type="GO" id="GO:0005737">
    <property type="term" value="C:cytoplasm"/>
    <property type="evidence" value="ECO:0007669"/>
    <property type="project" value="TreeGrafter"/>
</dbReference>
<evidence type="ECO:0000256" key="4">
    <source>
        <dbReference type="ARBA" id="ARBA00023004"/>
    </source>
</evidence>
<dbReference type="PANTHER" id="PTHR21266:SF60">
    <property type="entry name" value="3-KETOSTEROID-9-ALPHA-MONOOXYGENASE, OXYGENASE COMPONENT"/>
    <property type="match status" value="1"/>
</dbReference>
<sequence length="430" mass="50262">MLFLLLLFFLINVYGFKISILKSNVRNTIKNIRFGFVKNILQFNKYTNKEEKINQKSIEIYNKNCDKFLNLAYNPTLEGPNDRGQLTWYPIGFSNDFSDIPKRVTIRDINYVVWKDSHNYYGLRDCCSHQGSSFIGGNTLKNTISCPYHGYVFNGENGELNEIPKLKHIPSCKQNITCFKVIQQGDVIYLNTVPLTNEIIKYQLDEDSIFTEPEYFLPDHRAVYLSEDFDHYAKFVSVNSLDICHIGFVHTFGNKKSPNPITNSKVLQINDTDHHYKIIYEYKAGENSLVNKIYNYDNITVENEYILPHTTVARVKFGSLSSTIITHALPISKFKTKLFVKAYRNYWSYDLNKTGINLCYPFENMVNYIGDKITFNTMYETLKQDKAIVDNIDKTDYESMHGKFSIAYDMFSNHYKSMYKKFYEPGEFFI</sequence>
<dbReference type="InterPro" id="IPR050584">
    <property type="entry name" value="Cholesterol_7-desaturase"/>
</dbReference>
<reference evidence="7" key="1">
    <citation type="journal article" date="2020" name="Nature">
        <title>Giant virus diversity and host interactions through global metagenomics.</title>
        <authorList>
            <person name="Schulz F."/>
            <person name="Roux S."/>
            <person name="Paez-Espino D."/>
            <person name="Jungbluth S."/>
            <person name="Walsh D.A."/>
            <person name="Denef V.J."/>
            <person name="McMahon K.D."/>
            <person name="Konstantinidis K.T."/>
            <person name="Eloe-Fadrosh E.A."/>
            <person name="Kyrpides N.C."/>
            <person name="Woyke T."/>
        </authorList>
    </citation>
    <scope>NUCLEOTIDE SEQUENCE</scope>
    <source>
        <strain evidence="7">GVMAG-M-3300009155-2</strain>
    </source>
</reference>
<evidence type="ECO:0000259" key="6">
    <source>
        <dbReference type="PROSITE" id="PS51296"/>
    </source>
</evidence>
<keyword evidence="4" id="KW-0408">Iron</keyword>
<dbReference type="GO" id="GO:0046872">
    <property type="term" value="F:metal ion binding"/>
    <property type="evidence" value="ECO:0007669"/>
    <property type="project" value="UniProtKB-KW"/>
</dbReference>
<dbReference type="InterPro" id="IPR017941">
    <property type="entry name" value="Rieske_2Fe-2S"/>
</dbReference>
<dbReference type="GO" id="GO:0016491">
    <property type="term" value="F:oxidoreductase activity"/>
    <property type="evidence" value="ECO:0007669"/>
    <property type="project" value="UniProtKB-KW"/>
</dbReference>
<dbReference type="GO" id="GO:0051537">
    <property type="term" value="F:2 iron, 2 sulfur cluster binding"/>
    <property type="evidence" value="ECO:0007669"/>
    <property type="project" value="UniProtKB-KW"/>
</dbReference>
<protein>
    <recommendedName>
        <fullName evidence="6">Rieske domain-containing protein</fullName>
    </recommendedName>
</protein>
<dbReference type="InterPro" id="IPR036922">
    <property type="entry name" value="Rieske_2Fe-2S_sf"/>
</dbReference>
<evidence type="ECO:0000256" key="2">
    <source>
        <dbReference type="ARBA" id="ARBA00022723"/>
    </source>
</evidence>
<dbReference type="PANTHER" id="PTHR21266">
    <property type="entry name" value="IRON-SULFUR DOMAIN CONTAINING PROTEIN"/>
    <property type="match status" value="1"/>
</dbReference>
<feature type="domain" description="Rieske" evidence="6">
    <location>
        <begin position="88"/>
        <end position="190"/>
    </location>
</feature>
<proteinExistence type="predicted"/>
<dbReference type="SUPFAM" id="SSF50022">
    <property type="entry name" value="ISP domain"/>
    <property type="match status" value="1"/>
</dbReference>
<keyword evidence="1" id="KW-0001">2Fe-2S</keyword>
<dbReference type="Gene3D" id="2.102.10.10">
    <property type="entry name" value="Rieske [2Fe-2S] iron-sulphur domain"/>
    <property type="match status" value="1"/>
</dbReference>
<dbReference type="EMBL" id="MN738915">
    <property type="protein sequence ID" value="QHT31099.1"/>
    <property type="molecule type" value="Genomic_DNA"/>
</dbReference>
<dbReference type="Pfam" id="PF00355">
    <property type="entry name" value="Rieske"/>
    <property type="match status" value="1"/>
</dbReference>
<dbReference type="AlphaFoldDB" id="A0A6C0ERY6"/>
<evidence type="ECO:0000256" key="5">
    <source>
        <dbReference type="ARBA" id="ARBA00023014"/>
    </source>
</evidence>
<dbReference type="PROSITE" id="PS51296">
    <property type="entry name" value="RIESKE"/>
    <property type="match status" value="1"/>
</dbReference>
<keyword evidence="3" id="KW-0560">Oxidoreductase</keyword>
<keyword evidence="2" id="KW-0479">Metal-binding</keyword>
<evidence type="ECO:0000256" key="3">
    <source>
        <dbReference type="ARBA" id="ARBA00023002"/>
    </source>
</evidence>
<evidence type="ECO:0000313" key="7">
    <source>
        <dbReference type="EMBL" id="QHT31099.1"/>
    </source>
</evidence>
<dbReference type="SUPFAM" id="SSF55961">
    <property type="entry name" value="Bet v1-like"/>
    <property type="match status" value="1"/>
</dbReference>
<keyword evidence="5" id="KW-0411">Iron-sulfur</keyword>
<organism evidence="7">
    <name type="scientific">viral metagenome</name>
    <dbReference type="NCBI Taxonomy" id="1070528"/>
    <lineage>
        <taxon>unclassified sequences</taxon>
        <taxon>metagenomes</taxon>
        <taxon>organismal metagenomes</taxon>
    </lineage>
</organism>
<name>A0A6C0ERY6_9ZZZZ</name>
<accession>A0A6C0ERY6</accession>
<evidence type="ECO:0000256" key="1">
    <source>
        <dbReference type="ARBA" id="ARBA00022714"/>
    </source>
</evidence>